<dbReference type="CDD" id="cd19531">
    <property type="entry name" value="LCL_NRPS-like"/>
    <property type="match status" value="1"/>
</dbReference>
<comment type="cofactor">
    <cofactor evidence="1">
        <name>pantetheine 4'-phosphate</name>
        <dbReference type="ChEBI" id="CHEBI:47942"/>
    </cofactor>
</comment>
<evidence type="ECO:0000313" key="10">
    <source>
        <dbReference type="EMBL" id="TKH45530.1"/>
    </source>
</evidence>
<dbReference type="InterPro" id="IPR025110">
    <property type="entry name" value="AMP-bd_C"/>
</dbReference>
<evidence type="ECO:0000256" key="1">
    <source>
        <dbReference type="ARBA" id="ARBA00001957"/>
    </source>
</evidence>
<dbReference type="InterPro" id="IPR036736">
    <property type="entry name" value="ACP-like_sf"/>
</dbReference>
<dbReference type="Pfam" id="PF00668">
    <property type="entry name" value="Condensation"/>
    <property type="match status" value="4"/>
</dbReference>
<dbReference type="PROSITE" id="PS50075">
    <property type="entry name" value="CARRIER"/>
    <property type="match status" value="2"/>
</dbReference>
<dbReference type="InterPro" id="IPR000873">
    <property type="entry name" value="AMP-dep_synth/lig_dom"/>
</dbReference>
<keyword evidence="5" id="KW-0436">Ligase</keyword>
<dbReference type="InterPro" id="IPR045851">
    <property type="entry name" value="AMP-bd_C_sf"/>
</dbReference>
<dbReference type="NCBIfam" id="TIGR01720">
    <property type="entry name" value="NRPS-para261"/>
    <property type="match status" value="1"/>
</dbReference>
<dbReference type="SUPFAM" id="SSF47336">
    <property type="entry name" value="ACP-like"/>
    <property type="match status" value="2"/>
</dbReference>
<sequence length="2840" mass="322305">MSRLISLYFQQFSKERAAMNGFEKEGIFWSERFDSDSRMTTFPYSHPENGGQPAWATIQTDLPSEISSRVLSMAKDSDMAVYLIVLTGLSGLLFKYTNEKNLILGIPTTQAHQQMYPYIEEMLPLKVEISDSSTFRSLLREVNLSVNESIKHQNFPFHKMTEHLHLPTDENGIPSVHTVVSLRELHASEFRDMAITDSILTFSQNMGTLAMSLQYNSRLYDESYMHKVMEHFIGIFTLMMDQPGLELGKMDILSAAEQQELLTCLNDTTQADYPREETIHGLFEKQACLRPDHSAVVYQDQCLTYRQLNEQANRLARTLRAEGVVTDHLVGILADRSPAMIVAILAVLKAGGAYVPIDPEYPQERIEYMMNDSCVQVILTQSHLQAKVGTSANVKVLLLDDAHSYAEIHSNPQYPVHSQALAYVIYTSGTTGQPKGTLIEHKNVVRLLFNSQNRFDFGAEDTWTMFHSYCFDFSVWEMYGALLNGGKLVIVPALTAKNPQEFRKLILSEGVTVLNQTPTYFAQLIQEEFLHSPTMLHLRKIIFGGEALRPAILKEWRERYPAIQLINMYGITETTVHVTYKEIGEQEIESGKSNIGQPIPTLQAYVLNNRKQLMPVGVPGELYVAGDGLARGYLQKPELTAGKFVEHPFVSGAKMYKTGDLARLLPDGDLEYLGRADHQVKIRGYRIELGEVELQLMKIPSVQETIVIARENGAGQQQLCAYVVAEQRVTAAGLREQLALHLPTYMIPSHFIQLERMPLTPNGKIDRKALPSPETMVHADKAYVPPSTPAEAALAVIWENVLGASRVGITDNFFDLGGDSIKSIQVSSRLYQAGYKVGMKELFKYPTIAELSPYIQLISRTVDQGEVQGKMKLSPIQHWFFEQMTTDIHHFNQSVMLYRAESFEETALRKVMSQLVCHHDALRTVFRESGQGYEAWNRGSNEGETFCLYTYDFTREKNPACSIEQKVSQIQESMDLCNGPLIKLALFRCAEGDHLFITIHHLVVDGVSWRILLEDIGTGYDQALKGERIQFPYKTSSYREWTEWLSVHANDSHLQEEREYWERMEAFSVASLPKDRQADNGRMADNAVITVQWTEEETQMLLKKTHKAYNTEINDLLLTALGLAVQRWTGFEQVVVNLEGHGRETISPDLDMTRTVGWFTSQYPVLLNISRDHTLSDHIKHVKEGLRQIPRKGIGYGLFKYLYARQTERNVLCKPEISFNYLGQFDQDLNKQSLRPSSYSVGPLESENHPRHYALDLNSIISGGALTLSIGYSVHQYDEQTVRLFGEYVRTELCRVIQHCAAHTRTEITPSDISFQGLTIPMLDELVKYTADTGEIENICSLTPMQKGMLYHSQLHTQSGAYFEQANFNIQGNLDISLMKQSLQQLTQRHAIFRTNFYGGWSDMPFQIIYRQRNFEFHEQDIRGINKEQREGYIDAYTRDDASRGFDLSQHALVRMSVLRTDDAAYRFIWSFHHILMDGWCVPLVLRELLEIYTAAQEGREPRLPEAVPYTTYIEWLEQQDEEAAKAYWKTYLHQYEGETLLPGSKLTATEAFEASAYDPQQWTLSVDSQLTARLKQIAAEHKVTLNTLLQTAWGILLQKWNRHQDAVFGSVVSGRPAEIPGVEHIVGLFINTIPVRVRCEPTDTFNQVMARTQQMAIASHAYDTYPLYEIQAQSSVSRNLITHLLVFENYPVEQQMEEVNASHQNSGTLIVTDASLDEYTGYDFNLIIVPGETLIFRFQYNQLAYAEEDVQRLGGHLLQILFQVAQCPTFPVQALTCITEDEQTQILDEFNQTDKAYPSNLTLHQWFEEQVAQTPDQVAAIAGDRQFTYRELNGQANRLARTLRLNGTGPNQIVGLMTDRSLEMMVGLLAILKAGGAYMPIDPLLPEERIAYMLHDADVTVMLLQAHLQPQTSFTGCRLVLEDPGCYQEDDSNLTPIAGPEDLAYVIYTSGTTGHPKGVMIEHRSVVNRIHWMQFSYPLNDKDVILQKTTFSFDVSVWELFWWGTQGASVVFLEPGAEKDPFMIAQVIDRHQISVLHFVPSMLSVFLDGVAGGIHDISLHSLRWIFASGEELKPQHVSRFNSLLREPNGTRLVNLYGPTEAAIDVSYYDCPEGVAPGKIPIGKPIHNIKLYIVDADHHLQPIGVPGELCISGIGLARGYINRPELTADKFVACPYASGEHMYKTGDLARWLPDGNLEYLGRIDHQVKIRGYRIEPGEIEAIWLKVPNVHEAVVMARKDHTGEPLLCGYFTAAVPISASEIMETLSQQLPAYMIPSFVMQLDHLPVTSNGKLDRKALPEPDKVDFMQDRYTAPQTTLEIQLCGIWEEVLGLSPIGLEGHFFELGGHSLKATTLVSKIQKSMNIPLKIRDVFQHPILGQMAQYISNLEQQIYIPIPVAASKEHYPLSPAQTRLYLAAQSQSGGTGYNMPSGMVMEGELDIARLEEAFRLLIARHESLRTGFEFIQGLPRQRVHAEVPFSIDIVGEEKKEDYVRHFVRPFDLGQAPLLRVSIIVLERERHILLFDMHHLISDGVSMNLLVRELVSLYEGEKLPPLRIQYKDYAVWETEHFRRDQLAKKEAYWLNRFSETPPLLELPTDFNRPTVWNPEGAVASFELDEALTRSISKMEEDEKVTLYMILLSAYTILLSKYSGQEDIIVGTPVAGRTHVDMEPLIGMFVNTLAIRTAPQGELTFTNYLGHVRETMLSAYENQEYPFEQMIHRLGISAPANRHPLFNTFFVLQNMNAEAIHSSSLRMEPYDLGDTTVAKFDLTLYMHEDGNRIYGNFEYSTSLFKKQMIDKLVADYTHILSVVAQQVSIKINEIQLQQAEAQSIVDMDAIELNF</sequence>
<dbReference type="Gene3D" id="3.30.559.10">
    <property type="entry name" value="Chloramphenicol acetyltransferase-like domain"/>
    <property type="match status" value="3"/>
</dbReference>
<dbReference type="RefSeq" id="WP_137060493.1">
    <property type="nucleotide sequence ID" value="NZ_PNXQ01000005.1"/>
</dbReference>
<dbReference type="CDD" id="cd19534">
    <property type="entry name" value="E_NRPS"/>
    <property type="match status" value="1"/>
</dbReference>
<dbReference type="Gene3D" id="2.30.38.10">
    <property type="entry name" value="Luciferase, Domain 3"/>
    <property type="match status" value="2"/>
</dbReference>
<organism evidence="10 11">
    <name type="scientific">Paenibacillus terrae</name>
    <dbReference type="NCBI Taxonomy" id="159743"/>
    <lineage>
        <taxon>Bacteria</taxon>
        <taxon>Bacillati</taxon>
        <taxon>Bacillota</taxon>
        <taxon>Bacilli</taxon>
        <taxon>Bacillales</taxon>
        <taxon>Paenibacillaceae</taxon>
        <taxon>Paenibacillus</taxon>
    </lineage>
</organism>
<dbReference type="PANTHER" id="PTHR45527:SF1">
    <property type="entry name" value="FATTY ACID SYNTHASE"/>
    <property type="match status" value="1"/>
</dbReference>
<dbReference type="Gene3D" id="1.10.1200.10">
    <property type="entry name" value="ACP-like"/>
    <property type="match status" value="2"/>
</dbReference>
<dbReference type="GO" id="GO:0031177">
    <property type="term" value="F:phosphopantetheine binding"/>
    <property type="evidence" value="ECO:0007669"/>
    <property type="project" value="InterPro"/>
</dbReference>
<proteinExistence type="inferred from homology"/>
<accession>A0A4U2Q2Z8</accession>
<evidence type="ECO:0000256" key="4">
    <source>
        <dbReference type="ARBA" id="ARBA00022553"/>
    </source>
</evidence>
<dbReference type="InterPro" id="IPR010060">
    <property type="entry name" value="NRPS_synth"/>
</dbReference>
<dbReference type="GO" id="GO:0008610">
    <property type="term" value="P:lipid biosynthetic process"/>
    <property type="evidence" value="ECO:0007669"/>
    <property type="project" value="UniProtKB-ARBA"/>
</dbReference>
<dbReference type="GO" id="GO:0016874">
    <property type="term" value="F:ligase activity"/>
    <property type="evidence" value="ECO:0007669"/>
    <property type="project" value="UniProtKB-KW"/>
</dbReference>
<dbReference type="NCBIfam" id="NF003417">
    <property type="entry name" value="PRK04813.1"/>
    <property type="match status" value="2"/>
</dbReference>
<dbReference type="InterPro" id="IPR020806">
    <property type="entry name" value="PKS_PP-bd"/>
</dbReference>
<dbReference type="Pfam" id="PF00501">
    <property type="entry name" value="AMP-binding"/>
    <property type="match status" value="2"/>
</dbReference>
<dbReference type="Gene3D" id="3.30.300.30">
    <property type="match status" value="2"/>
</dbReference>
<keyword evidence="7" id="KW-0045">Antibiotic biosynthesis</keyword>
<dbReference type="PROSITE" id="PS00012">
    <property type="entry name" value="PHOSPHOPANTETHEINE"/>
    <property type="match status" value="2"/>
</dbReference>
<dbReference type="CDD" id="cd19543">
    <property type="entry name" value="DCL_NRPS"/>
    <property type="match status" value="1"/>
</dbReference>
<dbReference type="SUPFAM" id="SSF56801">
    <property type="entry name" value="Acetyl-CoA synthetase-like"/>
    <property type="match status" value="2"/>
</dbReference>
<dbReference type="GO" id="GO:0044550">
    <property type="term" value="P:secondary metabolite biosynthetic process"/>
    <property type="evidence" value="ECO:0007669"/>
    <property type="project" value="UniProtKB-ARBA"/>
</dbReference>
<feature type="domain" description="Carrier" evidence="9">
    <location>
        <begin position="785"/>
        <end position="859"/>
    </location>
</feature>
<dbReference type="FunFam" id="3.40.50.980:FF:000002">
    <property type="entry name" value="Enterobactin synthetase component F"/>
    <property type="match status" value="2"/>
</dbReference>
<dbReference type="PANTHER" id="PTHR45527">
    <property type="entry name" value="NONRIBOSOMAL PEPTIDE SYNTHETASE"/>
    <property type="match status" value="1"/>
</dbReference>
<evidence type="ECO:0000256" key="2">
    <source>
        <dbReference type="ARBA" id="ARBA00006432"/>
    </source>
</evidence>
<evidence type="ECO:0000259" key="9">
    <source>
        <dbReference type="PROSITE" id="PS50075"/>
    </source>
</evidence>
<keyword evidence="3" id="KW-0596">Phosphopantetheine</keyword>
<dbReference type="EMBL" id="PNXQ01000005">
    <property type="protein sequence ID" value="TKH45530.1"/>
    <property type="molecule type" value="Genomic_DNA"/>
</dbReference>
<dbReference type="FunFam" id="3.30.300.30:FF:000010">
    <property type="entry name" value="Enterobactin synthetase component F"/>
    <property type="match status" value="2"/>
</dbReference>
<dbReference type="FunFam" id="3.40.50.980:FF:000001">
    <property type="entry name" value="Non-ribosomal peptide synthetase"/>
    <property type="match status" value="2"/>
</dbReference>
<dbReference type="Pfam" id="PF13193">
    <property type="entry name" value="AMP-binding_C"/>
    <property type="match status" value="2"/>
</dbReference>
<dbReference type="InterPro" id="IPR006162">
    <property type="entry name" value="Ppantetheine_attach_site"/>
</dbReference>
<comment type="similarity">
    <text evidence="2">Belongs to the ATP-dependent AMP-binding enzyme family.</text>
</comment>
<dbReference type="InterPro" id="IPR010071">
    <property type="entry name" value="AA_adenyl_dom"/>
</dbReference>
<dbReference type="Pfam" id="PF00550">
    <property type="entry name" value="PP-binding"/>
    <property type="match status" value="2"/>
</dbReference>
<dbReference type="InterPro" id="IPR023213">
    <property type="entry name" value="CAT-like_dom_sf"/>
</dbReference>
<dbReference type="CDD" id="cd17643">
    <property type="entry name" value="A_NRPS_Cytc1-like"/>
    <property type="match status" value="1"/>
</dbReference>
<evidence type="ECO:0000256" key="8">
    <source>
        <dbReference type="ARBA" id="ARBA00023268"/>
    </source>
</evidence>
<dbReference type="PROSITE" id="PS00455">
    <property type="entry name" value="AMP_BINDING"/>
    <property type="match status" value="2"/>
</dbReference>
<dbReference type="GO" id="GO:0043041">
    <property type="term" value="P:amino acid activation for nonribosomal peptide biosynthetic process"/>
    <property type="evidence" value="ECO:0007669"/>
    <property type="project" value="TreeGrafter"/>
</dbReference>
<evidence type="ECO:0000256" key="6">
    <source>
        <dbReference type="ARBA" id="ARBA00022737"/>
    </source>
</evidence>
<dbReference type="SUPFAM" id="SSF52777">
    <property type="entry name" value="CoA-dependent acyltransferases"/>
    <property type="match status" value="7"/>
</dbReference>
<keyword evidence="6" id="KW-0677">Repeat</keyword>
<keyword evidence="4" id="KW-0597">Phosphoprotein</keyword>
<dbReference type="InterPro" id="IPR009081">
    <property type="entry name" value="PP-bd_ACP"/>
</dbReference>
<reference evidence="10 11" key="1">
    <citation type="submission" date="2018-01" db="EMBL/GenBank/DDBJ databases">
        <title>Bacillales members from the olive rhizosphere are effective biological control agents against Verticillium dahliae.</title>
        <authorList>
            <person name="Gomez-Lama C."/>
            <person name="Legarda G."/>
            <person name="Ruano-Rosa D."/>
            <person name="Pizarro-Tobias P."/>
            <person name="Valverde-Corredor A."/>
            <person name="Niqui J.L."/>
            <person name="Trivino J.C."/>
            <person name="Roca A."/>
            <person name="Mercado-Blanco J."/>
        </authorList>
    </citation>
    <scope>NUCLEOTIDE SEQUENCE [LARGE SCALE GENOMIC DNA]</scope>
    <source>
        <strain evidence="10 11">PIC167</strain>
    </source>
</reference>
<dbReference type="CDD" id="cd05930">
    <property type="entry name" value="A_NRPS"/>
    <property type="match status" value="1"/>
</dbReference>
<feature type="domain" description="Carrier" evidence="9">
    <location>
        <begin position="2312"/>
        <end position="2387"/>
    </location>
</feature>
<evidence type="ECO:0000256" key="7">
    <source>
        <dbReference type="ARBA" id="ARBA00023194"/>
    </source>
</evidence>
<dbReference type="Proteomes" id="UP000308114">
    <property type="component" value="Unassembled WGS sequence"/>
</dbReference>
<evidence type="ECO:0000256" key="5">
    <source>
        <dbReference type="ARBA" id="ARBA00022598"/>
    </source>
</evidence>
<dbReference type="NCBIfam" id="TIGR01733">
    <property type="entry name" value="AA-adenyl-dom"/>
    <property type="match status" value="2"/>
</dbReference>
<protein>
    <submittedName>
        <fullName evidence="10">Non-ribosomal peptide synthetase</fullName>
    </submittedName>
</protein>
<gene>
    <name evidence="10" type="ORF">C1I60_03425</name>
</gene>
<dbReference type="FunFam" id="2.30.38.10:FF:000001">
    <property type="entry name" value="Non-ribosomal peptide synthetase PvdI"/>
    <property type="match status" value="2"/>
</dbReference>
<dbReference type="InterPro" id="IPR020845">
    <property type="entry name" value="AMP-binding_CS"/>
</dbReference>
<evidence type="ECO:0000313" key="11">
    <source>
        <dbReference type="Proteomes" id="UP000308114"/>
    </source>
</evidence>
<dbReference type="SMART" id="SM00823">
    <property type="entry name" value="PKS_PP"/>
    <property type="match status" value="2"/>
</dbReference>
<keyword evidence="8" id="KW-0511">Multifunctional enzyme</keyword>
<dbReference type="GO" id="GO:0005737">
    <property type="term" value="C:cytoplasm"/>
    <property type="evidence" value="ECO:0007669"/>
    <property type="project" value="TreeGrafter"/>
</dbReference>
<dbReference type="GO" id="GO:0017000">
    <property type="term" value="P:antibiotic biosynthetic process"/>
    <property type="evidence" value="ECO:0007669"/>
    <property type="project" value="UniProtKB-KW"/>
</dbReference>
<comment type="caution">
    <text evidence="10">The sequence shown here is derived from an EMBL/GenBank/DDBJ whole genome shotgun (WGS) entry which is preliminary data.</text>
</comment>
<dbReference type="FunFam" id="3.40.50.12780:FF:000012">
    <property type="entry name" value="Non-ribosomal peptide synthetase"/>
    <property type="match status" value="2"/>
</dbReference>
<dbReference type="Gene3D" id="3.40.50.980">
    <property type="match status" value="4"/>
</dbReference>
<dbReference type="FunFam" id="1.10.1200.10:FF:000005">
    <property type="entry name" value="Nonribosomal peptide synthetase 1"/>
    <property type="match status" value="2"/>
</dbReference>
<name>A0A4U2Q2Z8_9BACL</name>
<dbReference type="Gene3D" id="3.30.559.30">
    <property type="entry name" value="Nonribosomal peptide synthetase, condensation domain"/>
    <property type="match status" value="4"/>
</dbReference>
<dbReference type="InterPro" id="IPR001242">
    <property type="entry name" value="Condensation_dom"/>
</dbReference>
<evidence type="ECO:0000256" key="3">
    <source>
        <dbReference type="ARBA" id="ARBA00022450"/>
    </source>
</evidence>